<organism evidence="1">
    <name type="scientific">Culex pipiens</name>
    <name type="common">House mosquito</name>
    <dbReference type="NCBI Taxonomy" id="7175"/>
    <lineage>
        <taxon>Eukaryota</taxon>
        <taxon>Metazoa</taxon>
        <taxon>Ecdysozoa</taxon>
        <taxon>Arthropoda</taxon>
        <taxon>Hexapoda</taxon>
        <taxon>Insecta</taxon>
        <taxon>Pterygota</taxon>
        <taxon>Neoptera</taxon>
        <taxon>Endopterygota</taxon>
        <taxon>Diptera</taxon>
        <taxon>Nematocera</taxon>
        <taxon>Culicoidea</taxon>
        <taxon>Culicidae</taxon>
        <taxon>Culicinae</taxon>
        <taxon>Culicini</taxon>
        <taxon>Culex</taxon>
        <taxon>Culex</taxon>
    </lineage>
</organism>
<dbReference type="AlphaFoldDB" id="A0A8D8FBX7"/>
<protein>
    <submittedName>
        <fullName evidence="1">(northern house mosquito) hypothetical protein</fullName>
    </submittedName>
</protein>
<proteinExistence type="predicted"/>
<sequence length="220" mass="24650">MDNVPYSIRFCLTIQNLPHSPDRLNPKQSILGRAHPPHTFHKLHHKQLILIDRQALLGHRPFRGKIRLQKAQLFLDATRMEIFSVPQVALESVSQFEPLSEAFQGGCCLSHALRHRFPRVGFRVTIGTIVQAGITPNQVYQLPRSPVCVHPVRNAVLQERNQEPKVPLDSPRPKPVALSQEDVVTVPELFPPAFALCSAGGTGRIGLPQLLRYLLPQGRS</sequence>
<dbReference type="EMBL" id="HBUE01051045">
    <property type="protein sequence ID" value="CAG6464429.1"/>
    <property type="molecule type" value="Transcribed_RNA"/>
</dbReference>
<accession>A0A8D8FBX7</accession>
<reference evidence="1" key="1">
    <citation type="submission" date="2021-05" db="EMBL/GenBank/DDBJ databases">
        <authorList>
            <person name="Alioto T."/>
            <person name="Alioto T."/>
            <person name="Gomez Garrido J."/>
        </authorList>
    </citation>
    <scope>NUCLEOTIDE SEQUENCE</scope>
</reference>
<evidence type="ECO:0000313" key="1">
    <source>
        <dbReference type="EMBL" id="CAG6464429.1"/>
    </source>
</evidence>
<name>A0A8D8FBX7_CULPI</name>